<dbReference type="EMBL" id="JAKJSC010000001">
    <property type="protein sequence ID" value="MDE5418009.1"/>
    <property type="molecule type" value="Genomic_DNA"/>
</dbReference>
<evidence type="ECO:0000313" key="2">
    <source>
        <dbReference type="Proteomes" id="UP001528920"/>
    </source>
</evidence>
<dbReference type="Proteomes" id="UP001528920">
    <property type="component" value="Unassembled WGS sequence"/>
</dbReference>
<dbReference type="RefSeq" id="WP_275109344.1">
    <property type="nucleotide sequence ID" value="NZ_JAKJSC010000001.1"/>
</dbReference>
<reference evidence="1 2" key="1">
    <citation type="submission" date="2022-01" db="EMBL/GenBank/DDBJ databases">
        <title>Labilibaculum sp. nov, a marine bacterium isolated from Antarctica.</title>
        <authorList>
            <person name="Dai W."/>
        </authorList>
    </citation>
    <scope>NUCLEOTIDE SEQUENCE [LARGE SCALE GENOMIC DNA]</scope>
    <source>
        <strain evidence="1 2">DW002</strain>
    </source>
</reference>
<proteinExistence type="predicted"/>
<keyword evidence="2" id="KW-1185">Reference proteome</keyword>
<name>A0ABT5VRF1_9BACT</name>
<evidence type="ECO:0000313" key="1">
    <source>
        <dbReference type="EMBL" id="MDE5418009.1"/>
    </source>
</evidence>
<accession>A0ABT5VRF1</accession>
<sequence length="186" mass="22178">MEITITLTDEQKKRLKSIFNFVENYNETEVLENIMKAAKEEYIVQFLDDGNKNSVGEIRQFRLFLLVKHVFKGKIPSEIEVASIFKIPQTSAKTLIKNMKSRYQFEMESYFKGTIKDILDVISEDDLEDEEYYKFNIRSAYMYSEMNQIIELKDQNCEKIKRYNSVSSYYKISKKSKELLEKYINE</sequence>
<gene>
    <name evidence="1" type="ORF">L3049_08310</name>
</gene>
<protein>
    <submittedName>
        <fullName evidence="1">Uncharacterized protein</fullName>
    </submittedName>
</protein>
<comment type="caution">
    <text evidence="1">The sequence shown here is derived from an EMBL/GenBank/DDBJ whole genome shotgun (WGS) entry which is preliminary data.</text>
</comment>
<organism evidence="1 2">
    <name type="scientific">Paralabilibaculum antarcticum</name>
    <dbReference type="NCBI Taxonomy" id="2912572"/>
    <lineage>
        <taxon>Bacteria</taxon>
        <taxon>Pseudomonadati</taxon>
        <taxon>Bacteroidota</taxon>
        <taxon>Bacteroidia</taxon>
        <taxon>Marinilabiliales</taxon>
        <taxon>Marinifilaceae</taxon>
        <taxon>Paralabilibaculum</taxon>
    </lineage>
</organism>